<dbReference type="Proteomes" id="UP001359559">
    <property type="component" value="Unassembled WGS sequence"/>
</dbReference>
<accession>A0AAN9JNE3</accession>
<keyword evidence="2" id="KW-1185">Reference proteome</keyword>
<sequence length="67" mass="7628">MTGVGRVGTKMVLMKLDDECCYFLVFCKYESDEGIVRDGSEERFFLLSVLSDEEDGPPVKNMKLVEK</sequence>
<protein>
    <submittedName>
        <fullName evidence="1">Uncharacterized protein</fullName>
    </submittedName>
</protein>
<evidence type="ECO:0000313" key="2">
    <source>
        <dbReference type="Proteomes" id="UP001359559"/>
    </source>
</evidence>
<comment type="caution">
    <text evidence="1">The sequence shown here is derived from an EMBL/GenBank/DDBJ whole genome shotgun (WGS) entry which is preliminary data.</text>
</comment>
<proteinExistence type="predicted"/>
<dbReference type="AlphaFoldDB" id="A0AAN9JNE3"/>
<gene>
    <name evidence="1" type="ORF">RJT34_11873</name>
</gene>
<dbReference type="EMBL" id="JAYKXN010000003">
    <property type="protein sequence ID" value="KAK7301018.1"/>
    <property type="molecule type" value="Genomic_DNA"/>
</dbReference>
<organism evidence="1 2">
    <name type="scientific">Clitoria ternatea</name>
    <name type="common">Butterfly pea</name>
    <dbReference type="NCBI Taxonomy" id="43366"/>
    <lineage>
        <taxon>Eukaryota</taxon>
        <taxon>Viridiplantae</taxon>
        <taxon>Streptophyta</taxon>
        <taxon>Embryophyta</taxon>
        <taxon>Tracheophyta</taxon>
        <taxon>Spermatophyta</taxon>
        <taxon>Magnoliopsida</taxon>
        <taxon>eudicotyledons</taxon>
        <taxon>Gunneridae</taxon>
        <taxon>Pentapetalae</taxon>
        <taxon>rosids</taxon>
        <taxon>fabids</taxon>
        <taxon>Fabales</taxon>
        <taxon>Fabaceae</taxon>
        <taxon>Papilionoideae</taxon>
        <taxon>50 kb inversion clade</taxon>
        <taxon>NPAAA clade</taxon>
        <taxon>indigoferoid/millettioid clade</taxon>
        <taxon>Phaseoleae</taxon>
        <taxon>Clitoria</taxon>
    </lineage>
</organism>
<reference evidence="1 2" key="1">
    <citation type="submission" date="2024-01" db="EMBL/GenBank/DDBJ databases">
        <title>The genomes of 5 underutilized Papilionoideae crops provide insights into root nodulation and disease resistance.</title>
        <authorList>
            <person name="Yuan L."/>
        </authorList>
    </citation>
    <scope>NUCLEOTIDE SEQUENCE [LARGE SCALE GENOMIC DNA]</scope>
    <source>
        <strain evidence="1">LY-2023</strain>
        <tissue evidence="1">Leaf</tissue>
    </source>
</reference>
<evidence type="ECO:0000313" key="1">
    <source>
        <dbReference type="EMBL" id="KAK7301018.1"/>
    </source>
</evidence>
<name>A0AAN9JNE3_CLITE</name>